<dbReference type="Pfam" id="PF01471">
    <property type="entry name" value="PG_binding_1"/>
    <property type="match status" value="1"/>
</dbReference>
<accession>A0A7C3PPU6</accession>
<dbReference type="InterPro" id="IPR036366">
    <property type="entry name" value="PGBDSf"/>
</dbReference>
<gene>
    <name evidence="2" type="ORF">ENR64_11305</name>
</gene>
<organism evidence="2">
    <name type="scientific">Oscillatoriales cyanobacterium SpSt-418</name>
    <dbReference type="NCBI Taxonomy" id="2282169"/>
    <lineage>
        <taxon>Bacteria</taxon>
        <taxon>Bacillati</taxon>
        <taxon>Cyanobacteriota</taxon>
        <taxon>Cyanophyceae</taxon>
        <taxon>Oscillatoriophycideae</taxon>
        <taxon>Oscillatoriales</taxon>
    </lineage>
</organism>
<dbReference type="EMBL" id="DSRU01000165">
    <property type="protein sequence ID" value="HFM98321.1"/>
    <property type="molecule type" value="Genomic_DNA"/>
</dbReference>
<evidence type="ECO:0000313" key="2">
    <source>
        <dbReference type="EMBL" id="HFM98321.1"/>
    </source>
</evidence>
<sequence length="253" mass="28412">MKLFASLAANPDPPKSGLRLSQRLDRHSFKQIMYRVGSAIAAVSLPLILATPSQAVLTQLLKRGSRGGQVYELQEQLNRLGYRVPVDGVFGSETENAVRQYQEACRLAVDGIVGSDTRTRLNKGDTCGRRGSSGSYTDVCIGIPYDSRYSYNSYRRNSYADSDPYFDDFNSYASANSSYSRAGLWTVLVPGNDFSKLDQAQRYNPGAFINRSDRFGPYIQVGVFDDKYRAECVYRTLQRNYGLRDAHMRYGSF</sequence>
<reference evidence="2" key="1">
    <citation type="journal article" date="2020" name="mSystems">
        <title>Genome- and Community-Level Interaction Insights into Carbon Utilization and Element Cycling Functions of Hydrothermarchaeota in Hydrothermal Sediment.</title>
        <authorList>
            <person name="Zhou Z."/>
            <person name="Liu Y."/>
            <person name="Xu W."/>
            <person name="Pan J."/>
            <person name="Luo Z.H."/>
            <person name="Li M."/>
        </authorList>
    </citation>
    <scope>NUCLEOTIDE SEQUENCE [LARGE SCALE GENOMIC DNA]</scope>
    <source>
        <strain evidence="2">SpSt-418</strain>
    </source>
</reference>
<feature type="domain" description="Peptidoglycan binding-like" evidence="1">
    <location>
        <begin position="66"/>
        <end position="121"/>
    </location>
</feature>
<dbReference type="SUPFAM" id="SSF47090">
    <property type="entry name" value="PGBD-like"/>
    <property type="match status" value="1"/>
</dbReference>
<comment type="caution">
    <text evidence="2">The sequence shown here is derived from an EMBL/GenBank/DDBJ whole genome shotgun (WGS) entry which is preliminary data.</text>
</comment>
<dbReference type="AlphaFoldDB" id="A0A7C3PPU6"/>
<protein>
    <submittedName>
        <fullName evidence="2">Peptidoglycan-binding protein</fullName>
    </submittedName>
</protein>
<evidence type="ECO:0000259" key="1">
    <source>
        <dbReference type="Pfam" id="PF01471"/>
    </source>
</evidence>
<proteinExistence type="predicted"/>
<name>A0A7C3PPU6_9CYAN</name>
<dbReference type="Gene3D" id="1.10.101.10">
    <property type="entry name" value="PGBD-like superfamily/PGBD"/>
    <property type="match status" value="1"/>
</dbReference>
<dbReference type="InterPro" id="IPR036365">
    <property type="entry name" value="PGBD-like_sf"/>
</dbReference>
<dbReference type="InterPro" id="IPR002477">
    <property type="entry name" value="Peptidoglycan-bd-like"/>
</dbReference>